<protein>
    <submittedName>
        <fullName evidence="1">Uncharacterized protein</fullName>
    </submittedName>
</protein>
<comment type="caution">
    <text evidence="1">The sequence shown here is derived from an EMBL/GenBank/DDBJ whole genome shotgun (WGS) entry which is preliminary data.</text>
</comment>
<organism evidence="1 2">
    <name type="scientific">Acidipila rosea</name>
    <dbReference type="NCBI Taxonomy" id="768535"/>
    <lineage>
        <taxon>Bacteria</taxon>
        <taxon>Pseudomonadati</taxon>
        <taxon>Acidobacteriota</taxon>
        <taxon>Terriglobia</taxon>
        <taxon>Terriglobales</taxon>
        <taxon>Acidobacteriaceae</taxon>
        <taxon>Acidipila</taxon>
    </lineage>
</organism>
<dbReference type="EMBL" id="SMGK01000004">
    <property type="protein sequence ID" value="TCK71988.1"/>
    <property type="molecule type" value="Genomic_DNA"/>
</dbReference>
<reference evidence="1 2" key="1">
    <citation type="submission" date="2019-03" db="EMBL/GenBank/DDBJ databases">
        <title>Genomic Encyclopedia of Type Strains, Phase IV (KMG-IV): sequencing the most valuable type-strain genomes for metagenomic binning, comparative biology and taxonomic classification.</title>
        <authorList>
            <person name="Goeker M."/>
        </authorList>
    </citation>
    <scope>NUCLEOTIDE SEQUENCE [LARGE SCALE GENOMIC DNA]</scope>
    <source>
        <strain evidence="1 2">DSM 103428</strain>
    </source>
</reference>
<dbReference type="AlphaFoldDB" id="A0A4R1L1X7"/>
<name>A0A4R1L1X7_9BACT</name>
<proteinExistence type="predicted"/>
<sequence>MRRQKRPDAEVYSAEGESEPVDLKDFRSLTEEALRKKFRKILGALAEEAQKGSLKHTEWLLDFAGVDFGELAGGEMQKKMSLAELLLQEIKKDDVDGKA</sequence>
<dbReference type="RefSeq" id="WP_207901429.1">
    <property type="nucleotide sequence ID" value="NZ_SMGK01000004.1"/>
</dbReference>
<evidence type="ECO:0000313" key="1">
    <source>
        <dbReference type="EMBL" id="TCK71988.1"/>
    </source>
</evidence>
<dbReference type="Proteomes" id="UP000295210">
    <property type="component" value="Unassembled WGS sequence"/>
</dbReference>
<gene>
    <name evidence="1" type="ORF">C7378_2613</name>
</gene>
<keyword evidence="2" id="KW-1185">Reference proteome</keyword>
<accession>A0A4R1L1X7</accession>
<evidence type="ECO:0000313" key="2">
    <source>
        <dbReference type="Proteomes" id="UP000295210"/>
    </source>
</evidence>